<accession>A0A1G2B223</accession>
<sequence>MDFVILAAIFLLAGFLAIWYYREVPTKEELKRRLPNKVSLPSVFLALVIGVVVWYLISTSGGIPGPSRIFMTLFALLLFESFFLFAMRWLQSNFLSILAGLVGSGVIFGSYLLFPSFWLLGVIVILVTFGAATLLIRMDYLRTKVLCAIAILWTAYDIILTEFVLPTFTVPVQTTRPNFLFPSVSVGNISLGSGDFMFLVLFTLILFRDFGKVSAMILVVAQTVGLIITGYFLTSDEFLIPFLAIMTPIFFVVYIISLRQKERVRSGENAPE</sequence>
<feature type="transmembrane region" description="Helical" evidence="1">
    <location>
        <begin position="238"/>
        <end position="256"/>
    </location>
</feature>
<protein>
    <submittedName>
        <fullName evidence="2">Uncharacterized protein</fullName>
    </submittedName>
</protein>
<dbReference type="AlphaFoldDB" id="A0A1G2B223"/>
<keyword evidence="1" id="KW-0472">Membrane</keyword>
<feature type="transmembrane region" description="Helical" evidence="1">
    <location>
        <begin position="69"/>
        <end position="87"/>
    </location>
</feature>
<comment type="caution">
    <text evidence="2">The sequence shown here is derived from an EMBL/GenBank/DDBJ whole genome shotgun (WGS) entry which is preliminary data.</text>
</comment>
<feature type="transmembrane region" description="Helical" evidence="1">
    <location>
        <begin position="6"/>
        <end position="22"/>
    </location>
</feature>
<proteinExistence type="predicted"/>
<organism evidence="2 3">
    <name type="scientific">Candidatus Kerfeldbacteria bacterium RIFCSPLOWO2_01_FULL_48_11</name>
    <dbReference type="NCBI Taxonomy" id="1798543"/>
    <lineage>
        <taxon>Bacteria</taxon>
        <taxon>Candidatus Kerfeldiibacteriota</taxon>
    </lineage>
</organism>
<gene>
    <name evidence="2" type="ORF">A2898_04395</name>
</gene>
<keyword evidence="1" id="KW-0812">Transmembrane</keyword>
<feature type="transmembrane region" description="Helical" evidence="1">
    <location>
        <begin position="94"/>
        <end position="111"/>
    </location>
</feature>
<feature type="transmembrane region" description="Helical" evidence="1">
    <location>
        <begin position="34"/>
        <end position="57"/>
    </location>
</feature>
<evidence type="ECO:0000313" key="2">
    <source>
        <dbReference type="EMBL" id="OGY82806.1"/>
    </source>
</evidence>
<feature type="transmembrane region" description="Helical" evidence="1">
    <location>
        <begin position="145"/>
        <end position="165"/>
    </location>
</feature>
<evidence type="ECO:0000313" key="3">
    <source>
        <dbReference type="Proteomes" id="UP000179164"/>
    </source>
</evidence>
<dbReference type="EMBL" id="MHKE01000017">
    <property type="protein sequence ID" value="OGY82806.1"/>
    <property type="molecule type" value="Genomic_DNA"/>
</dbReference>
<dbReference type="Proteomes" id="UP000179164">
    <property type="component" value="Unassembled WGS sequence"/>
</dbReference>
<reference evidence="2 3" key="1">
    <citation type="journal article" date="2016" name="Nat. Commun.">
        <title>Thousands of microbial genomes shed light on interconnected biogeochemical processes in an aquifer system.</title>
        <authorList>
            <person name="Anantharaman K."/>
            <person name="Brown C.T."/>
            <person name="Hug L.A."/>
            <person name="Sharon I."/>
            <person name="Castelle C.J."/>
            <person name="Probst A.J."/>
            <person name="Thomas B.C."/>
            <person name="Singh A."/>
            <person name="Wilkins M.J."/>
            <person name="Karaoz U."/>
            <person name="Brodie E.L."/>
            <person name="Williams K.H."/>
            <person name="Hubbard S.S."/>
            <person name="Banfield J.F."/>
        </authorList>
    </citation>
    <scope>NUCLEOTIDE SEQUENCE [LARGE SCALE GENOMIC DNA]</scope>
</reference>
<name>A0A1G2B223_9BACT</name>
<evidence type="ECO:0000256" key="1">
    <source>
        <dbReference type="SAM" id="Phobius"/>
    </source>
</evidence>
<feature type="transmembrane region" description="Helical" evidence="1">
    <location>
        <begin position="185"/>
        <end position="206"/>
    </location>
</feature>
<feature type="transmembrane region" description="Helical" evidence="1">
    <location>
        <begin position="117"/>
        <end position="136"/>
    </location>
</feature>
<feature type="transmembrane region" description="Helical" evidence="1">
    <location>
        <begin position="213"/>
        <end position="232"/>
    </location>
</feature>
<keyword evidence="1" id="KW-1133">Transmembrane helix</keyword>